<feature type="transmembrane region" description="Helical" evidence="1">
    <location>
        <begin position="38"/>
        <end position="59"/>
    </location>
</feature>
<accession>A0ABW4FW73</accession>
<keyword evidence="3" id="KW-1185">Reference proteome</keyword>
<evidence type="ECO:0008006" key="4">
    <source>
        <dbReference type="Google" id="ProtNLM"/>
    </source>
</evidence>
<comment type="caution">
    <text evidence="2">The sequence shown here is derived from an EMBL/GenBank/DDBJ whole genome shotgun (WGS) entry which is preliminary data.</text>
</comment>
<keyword evidence="1" id="KW-1133">Transmembrane helix</keyword>
<dbReference type="RefSeq" id="WP_343982397.1">
    <property type="nucleotide sequence ID" value="NZ_BAAAJG010000015.1"/>
</dbReference>
<feature type="transmembrane region" description="Helical" evidence="1">
    <location>
        <begin position="111"/>
        <end position="130"/>
    </location>
</feature>
<dbReference type="EMBL" id="JBHUCP010000045">
    <property type="protein sequence ID" value="MFD1534760.1"/>
    <property type="molecule type" value="Genomic_DNA"/>
</dbReference>
<organism evidence="2 3">
    <name type="scientific">Pseudonocardia aurantiaca</name>
    <dbReference type="NCBI Taxonomy" id="75290"/>
    <lineage>
        <taxon>Bacteria</taxon>
        <taxon>Bacillati</taxon>
        <taxon>Actinomycetota</taxon>
        <taxon>Actinomycetes</taxon>
        <taxon>Pseudonocardiales</taxon>
        <taxon>Pseudonocardiaceae</taxon>
        <taxon>Pseudonocardia</taxon>
    </lineage>
</organism>
<protein>
    <recommendedName>
        <fullName evidence="4">Major facilitator superfamily (MFS) profile domain-containing protein</fullName>
    </recommendedName>
</protein>
<evidence type="ECO:0000313" key="2">
    <source>
        <dbReference type="EMBL" id="MFD1534760.1"/>
    </source>
</evidence>
<proteinExistence type="predicted"/>
<keyword evidence="1" id="KW-0472">Membrane</keyword>
<feature type="transmembrane region" description="Helical" evidence="1">
    <location>
        <begin position="71"/>
        <end position="99"/>
    </location>
</feature>
<name>A0ABW4FW73_9PSEU</name>
<sequence>MSAQRSSRGHIIVAALLGVSAAAHGGLALTSTASPAFVVALSGLLTVAAIALVLVGLLVEAARFGGDREDHWLLACAIMGAVGVAVGVAGPLVGTWLAVSRPGSNGGLNPWSLGALLIDALTVRVAIFTLRRSPTPAPGRSTR</sequence>
<evidence type="ECO:0000256" key="1">
    <source>
        <dbReference type="SAM" id="Phobius"/>
    </source>
</evidence>
<dbReference type="Proteomes" id="UP001597145">
    <property type="component" value="Unassembled WGS sequence"/>
</dbReference>
<evidence type="ECO:0000313" key="3">
    <source>
        <dbReference type="Proteomes" id="UP001597145"/>
    </source>
</evidence>
<gene>
    <name evidence="2" type="ORF">ACFSCY_35610</name>
</gene>
<keyword evidence="1" id="KW-0812">Transmembrane</keyword>
<reference evidence="3" key="1">
    <citation type="journal article" date="2019" name="Int. J. Syst. Evol. Microbiol.">
        <title>The Global Catalogue of Microorganisms (GCM) 10K type strain sequencing project: providing services to taxonomists for standard genome sequencing and annotation.</title>
        <authorList>
            <consortium name="The Broad Institute Genomics Platform"/>
            <consortium name="The Broad Institute Genome Sequencing Center for Infectious Disease"/>
            <person name="Wu L."/>
            <person name="Ma J."/>
        </authorList>
    </citation>
    <scope>NUCLEOTIDE SEQUENCE [LARGE SCALE GENOMIC DNA]</scope>
    <source>
        <strain evidence="3">JCM 12165</strain>
    </source>
</reference>